<evidence type="ECO:0000313" key="3">
    <source>
        <dbReference type="EMBL" id="HAF73515.1"/>
    </source>
</evidence>
<keyword evidence="2" id="KW-1133">Transmembrane helix</keyword>
<dbReference type="InterPro" id="IPR021401">
    <property type="entry name" value="DUF3040"/>
</dbReference>
<proteinExistence type="predicted"/>
<feature type="transmembrane region" description="Helical" evidence="2">
    <location>
        <begin position="65"/>
        <end position="86"/>
    </location>
</feature>
<feature type="compositionally biased region" description="Gly residues" evidence="1">
    <location>
        <begin position="91"/>
        <end position="112"/>
    </location>
</feature>
<dbReference type="RefSeq" id="WP_313358684.1">
    <property type="nucleotide sequence ID" value="NZ_DAMCXM010000271.1"/>
</dbReference>
<evidence type="ECO:0000313" key="4">
    <source>
        <dbReference type="Proteomes" id="UP000260925"/>
    </source>
</evidence>
<accession>A0A3C0MSU7</accession>
<dbReference type="Proteomes" id="UP000260925">
    <property type="component" value="Unassembled WGS sequence"/>
</dbReference>
<name>A0A3C0MSU7_9CORY</name>
<feature type="transmembrane region" description="Helical" evidence="2">
    <location>
        <begin position="39"/>
        <end position="59"/>
    </location>
</feature>
<feature type="region of interest" description="Disordered" evidence="1">
    <location>
        <begin position="91"/>
        <end position="127"/>
    </location>
</feature>
<dbReference type="Pfam" id="PF11239">
    <property type="entry name" value="DUF3040"/>
    <property type="match status" value="1"/>
</dbReference>
<evidence type="ECO:0000256" key="1">
    <source>
        <dbReference type="SAM" id="MobiDB-lite"/>
    </source>
</evidence>
<keyword evidence="2" id="KW-0812">Transmembrane</keyword>
<keyword evidence="2" id="KW-0472">Membrane</keyword>
<feature type="compositionally biased region" description="Basic and acidic residues" evidence="1">
    <location>
        <begin position="116"/>
        <end position="127"/>
    </location>
</feature>
<organism evidence="3 4">
    <name type="scientific">Corynebacterium variabile</name>
    <dbReference type="NCBI Taxonomy" id="1727"/>
    <lineage>
        <taxon>Bacteria</taxon>
        <taxon>Bacillati</taxon>
        <taxon>Actinomycetota</taxon>
        <taxon>Actinomycetes</taxon>
        <taxon>Mycobacteriales</taxon>
        <taxon>Corynebacteriaceae</taxon>
        <taxon>Corynebacterium</taxon>
    </lineage>
</organism>
<evidence type="ECO:0000256" key="2">
    <source>
        <dbReference type="SAM" id="Phobius"/>
    </source>
</evidence>
<dbReference type="EMBL" id="DMDD01000311">
    <property type="protein sequence ID" value="HAF73515.1"/>
    <property type="molecule type" value="Genomic_DNA"/>
</dbReference>
<reference evidence="3 4" key="1">
    <citation type="journal article" date="2018" name="Nat. Biotechnol.">
        <title>A standardized bacterial taxonomy based on genome phylogeny substantially revises the tree of life.</title>
        <authorList>
            <person name="Parks D.H."/>
            <person name="Chuvochina M."/>
            <person name="Waite D.W."/>
            <person name="Rinke C."/>
            <person name="Skarshewski A."/>
            <person name="Chaumeil P.A."/>
            <person name="Hugenholtz P."/>
        </authorList>
    </citation>
    <scope>NUCLEOTIDE SEQUENCE [LARGE SCALE GENOMIC DNA]</scope>
    <source>
        <strain evidence="3">UBA9851</strain>
    </source>
</reference>
<dbReference type="AlphaFoldDB" id="A0A3C0MSU7"/>
<sequence length="127" mass="13366">MALSEQEQRMLEEIEQALIADDPAFAERNRTATPGGVSLGIRSIAVFLLGLCVLIGGIALAQTSLWFVTLGLVGFFIMFAGGLMAFRSGNKPGGKGSKKANGGGPKASGNSGGIADRMENSFRRRFD</sequence>
<comment type="caution">
    <text evidence="3">The sequence shown here is derived from an EMBL/GenBank/DDBJ whole genome shotgun (WGS) entry which is preliminary data.</text>
</comment>
<gene>
    <name evidence="3" type="ORF">DCL06_12835</name>
</gene>
<protein>
    <submittedName>
        <fullName evidence="3">DUF3040 domain-containing protein</fullName>
    </submittedName>
</protein>